<proteinExistence type="inferred from homology"/>
<feature type="transmembrane region" description="Helical" evidence="7">
    <location>
        <begin position="454"/>
        <end position="478"/>
    </location>
</feature>
<dbReference type="RefSeq" id="XP_003675076.1">
    <property type="nucleotide sequence ID" value="XM_003675028.1"/>
</dbReference>
<dbReference type="OMA" id="FAFTGHQ"/>
<feature type="transmembrane region" description="Helical" evidence="7">
    <location>
        <begin position="221"/>
        <end position="244"/>
    </location>
</feature>
<accession>G0V9T8</accession>
<dbReference type="FunCoup" id="G0V9T8">
    <property type="interactions" value="277"/>
</dbReference>
<dbReference type="GO" id="GO:0061459">
    <property type="term" value="F:L-arginine transmembrane transporter activity"/>
    <property type="evidence" value="ECO:0007669"/>
    <property type="project" value="TreeGrafter"/>
</dbReference>
<keyword evidence="5 7" id="KW-1133">Transmembrane helix</keyword>
<dbReference type="GO" id="GO:0005290">
    <property type="term" value="F:L-histidine transmembrane transporter activity"/>
    <property type="evidence" value="ECO:0007669"/>
    <property type="project" value="TreeGrafter"/>
</dbReference>
<dbReference type="GO" id="GO:0000329">
    <property type="term" value="C:fungal-type vacuole membrane"/>
    <property type="evidence" value="ECO:0007669"/>
    <property type="project" value="TreeGrafter"/>
</dbReference>
<dbReference type="PANTHER" id="PTHR22950">
    <property type="entry name" value="AMINO ACID TRANSPORTER"/>
    <property type="match status" value="1"/>
</dbReference>
<feature type="transmembrane region" description="Helical" evidence="7">
    <location>
        <begin position="12"/>
        <end position="30"/>
    </location>
</feature>
<dbReference type="eggNOG" id="KOG1305">
    <property type="taxonomic scope" value="Eukaryota"/>
</dbReference>
<name>G0V9T8_NAUCA</name>
<evidence type="ECO:0000313" key="9">
    <source>
        <dbReference type="EMBL" id="CCC68705.1"/>
    </source>
</evidence>
<feature type="transmembrane region" description="Helical" evidence="7">
    <location>
        <begin position="119"/>
        <end position="137"/>
    </location>
</feature>
<dbReference type="HOGENOM" id="CLU_009020_1_1_1"/>
<gene>
    <name evidence="9" type="primary">NCAS0B06210</name>
    <name evidence="9" type="ordered locus">NCAS_0B06210</name>
</gene>
<dbReference type="InParanoid" id="G0V9T8"/>
<dbReference type="STRING" id="1064592.G0V9T8"/>
<feature type="transmembrane region" description="Helical" evidence="7">
    <location>
        <begin position="384"/>
        <end position="402"/>
    </location>
</feature>
<feature type="transmembrane region" description="Helical" evidence="7">
    <location>
        <begin position="36"/>
        <end position="57"/>
    </location>
</feature>
<feature type="transmembrane region" description="Helical" evidence="7">
    <location>
        <begin position="188"/>
        <end position="209"/>
    </location>
</feature>
<dbReference type="AlphaFoldDB" id="G0V9T8"/>
<comment type="subcellular location">
    <subcellularLocation>
        <location evidence="1">Vacuole membrane</location>
        <topology evidence="1">Multi-pass membrane protein</topology>
    </subcellularLocation>
</comment>
<keyword evidence="3" id="KW-0926">Vacuole</keyword>
<organism evidence="9 10">
    <name type="scientific">Naumovozyma castellii</name>
    <name type="common">Yeast</name>
    <name type="synonym">Saccharomyces castellii</name>
    <dbReference type="NCBI Taxonomy" id="27288"/>
    <lineage>
        <taxon>Eukaryota</taxon>
        <taxon>Fungi</taxon>
        <taxon>Dikarya</taxon>
        <taxon>Ascomycota</taxon>
        <taxon>Saccharomycotina</taxon>
        <taxon>Saccharomycetes</taxon>
        <taxon>Saccharomycetales</taxon>
        <taxon>Saccharomycetaceae</taxon>
        <taxon>Naumovozyma</taxon>
    </lineage>
</organism>
<dbReference type="GO" id="GO:0015189">
    <property type="term" value="F:L-lysine transmembrane transporter activity"/>
    <property type="evidence" value="ECO:0007669"/>
    <property type="project" value="TreeGrafter"/>
</dbReference>
<dbReference type="InterPro" id="IPR013057">
    <property type="entry name" value="AA_transpt_TM"/>
</dbReference>
<sequence length="481" mass="52559">MEPTASVTSSTVNLVKTIVGAGLFAIPFAFKNDGILVGILLIMLAAVTSGFGLFILAKCSKTLINPRNASFFSICMLTYPSLSPLFDLAMIVQCFGVGLSYLVLMGDIFPSLFGGNRDYWIVASAFIVVPLCCLKKLDNLKYSSILGNIALIYLALFIFGVFVKDILIEGNTFARGEISWIRIYDGKGLLSTFSIIIFAYVGAMNLFSICRELENDSMENILKVINGSIGISSIFFLLVGISGYLTFGSNVQGNIILNYDPNSIWIYLGKFCLAFMLLLSFPLLFHPLRIAVNNLVVWFGMTFGADDTCAVPSTTQETDEDDTTPTPIQLSISEEEMEANPEIELDIEEGLSQTVTTAEDTTDVQAEVSSDHDEEDINFPDSRFYLITGILLTSMYLLALNVKSFALVLALVGATGSTSISFTLPGLFGYKLIGTDSLAIGRMISRRDRFYKRCSLLLVWFGLGVTFLSLYVTLFGGAGTN</sequence>
<keyword evidence="4 7" id="KW-0812">Transmembrane</keyword>
<feature type="transmembrane region" description="Helical" evidence="7">
    <location>
        <begin position="264"/>
        <end position="285"/>
    </location>
</feature>
<dbReference type="GO" id="GO:0005302">
    <property type="term" value="F:L-tyrosine transmembrane transporter activity"/>
    <property type="evidence" value="ECO:0007669"/>
    <property type="project" value="TreeGrafter"/>
</dbReference>
<evidence type="ECO:0000256" key="4">
    <source>
        <dbReference type="ARBA" id="ARBA00022692"/>
    </source>
</evidence>
<dbReference type="Pfam" id="PF01490">
    <property type="entry name" value="Aa_trans"/>
    <property type="match status" value="1"/>
</dbReference>
<dbReference type="Proteomes" id="UP000001640">
    <property type="component" value="Chromosome 2"/>
</dbReference>
<protein>
    <recommendedName>
        <fullName evidence="8">Amino acid transporter transmembrane domain-containing protein</fullName>
    </recommendedName>
</protein>
<reference evidence="9 10" key="1">
    <citation type="journal article" date="2011" name="Proc. Natl. Acad. Sci. U.S.A.">
        <title>Evolutionary erosion of yeast sex chromosomes by mating-type switching accidents.</title>
        <authorList>
            <person name="Gordon J.L."/>
            <person name="Armisen D."/>
            <person name="Proux-Wera E."/>
            <person name="Oheigeartaigh S.S."/>
            <person name="Byrne K.P."/>
            <person name="Wolfe K.H."/>
        </authorList>
    </citation>
    <scope>NUCLEOTIDE SEQUENCE [LARGE SCALE GENOMIC DNA]</scope>
    <source>
        <strain evidence="10">ATCC 76901 / BCRC 22586 / CBS 4309 / NBRC 1992 / NRRL Y-12630</strain>
    </source>
</reference>
<evidence type="ECO:0000256" key="6">
    <source>
        <dbReference type="ARBA" id="ARBA00023136"/>
    </source>
</evidence>
<keyword evidence="6 7" id="KW-0472">Membrane</keyword>
<comment type="similarity">
    <text evidence="2">Belongs to the amino acid/polyamine transporter 2 family.</text>
</comment>
<keyword evidence="10" id="KW-1185">Reference proteome</keyword>
<dbReference type="OrthoDB" id="438545at2759"/>
<feature type="transmembrane region" description="Helical" evidence="7">
    <location>
        <begin position="69"/>
        <end position="99"/>
    </location>
</feature>
<dbReference type="PANTHER" id="PTHR22950:SF224">
    <property type="entry name" value="VACUOLAR AMINO ACID TRANSPORTER 7"/>
    <property type="match status" value="1"/>
</dbReference>
<evidence type="ECO:0000313" key="10">
    <source>
        <dbReference type="Proteomes" id="UP000001640"/>
    </source>
</evidence>
<dbReference type="KEGG" id="ncs:NCAS_0B06210"/>
<feature type="domain" description="Amino acid transporter transmembrane" evidence="8">
    <location>
        <begin position="4"/>
        <end position="467"/>
    </location>
</feature>
<evidence type="ECO:0000256" key="2">
    <source>
        <dbReference type="ARBA" id="ARBA00008066"/>
    </source>
</evidence>
<reference key="2">
    <citation type="submission" date="2011-08" db="EMBL/GenBank/DDBJ databases">
        <title>Genome sequence of Naumovozyma castellii.</title>
        <authorList>
            <person name="Gordon J.L."/>
            <person name="Armisen D."/>
            <person name="Proux-Wera E."/>
            <person name="OhEigeartaigh S.S."/>
            <person name="Byrne K.P."/>
            <person name="Wolfe K.H."/>
        </authorList>
    </citation>
    <scope>NUCLEOTIDE SEQUENCE</scope>
    <source>
        <strain>Type strain:CBS 4309</strain>
    </source>
</reference>
<dbReference type="GO" id="GO:0015194">
    <property type="term" value="F:L-serine transmembrane transporter activity"/>
    <property type="evidence" value="ECO:0007669"/>
    <property type="project" value="TreeGrafter"/>
</dbReference>
<feature type="transmembrane region" description="Helical" evidence="7">
    <location>
        <begin position="149"/>
        <end position="168"/>
    </location>
</feature>
<evidence type="ECO:0000256" key="7">
    <source>
        <dbReference type="SAM" id="Phobius"/>
    </source>
</evidence>
<evidence type="ECO:0000259" key="8">
    <source>
        <dbReference type="Pfam" id="PF01490"/>
    </source>
</evidence>
<dbReference type="GO" id="GO:0005313">
    <property type="term" value="F:L-glutamate transmembrane transporter activity"/>
    <property type="evidence" value="ECO:0007669"/>
    <property type="project" value="TreeGrafter"/>
</dbReference>
<evidence type="ECO:0000256" key="1">
    <source>
        <dbReference type="ARBA" id="ARBA00004128"/>
    </source>
</evidence>
<dbReference type="GO" id="GO:0005886">
    <property type="term" value="C:plasma membrane"/>
    <property type="evidence" value="ECO:0007669"/>
    <property type="project" value="EnsemblFungi"/>
</dbReference>
<dbReference type="GeneID" id="96902262"/>
<dbReference type="GO" id="GO:0043937">
    <property type="term" value="P:regulation of sporulation"/>
    <property type="evidence" value="ECO:0007669"/>
    <property type="project" value="EnsemblFungi"/>
</dbReference>
<dbReference type="EMBL" id="HE576753">
    <property type="protein sequence ID" value="CCC68705.1"/>
    <property type="molecule type" value="Genomic_DNA"/>
</dbReference>
<evidence type="ECO:0000256" key="3">
    <source>
        <dbReference type="ARBA" id="ARBA00022554"/>
    </source>
</evidence>
<feature type="transmembrane region" description="Helical" evidence="7">
    <location>
        <begin position="408"/>
        <end position="433"/>
    </location>
</feature>
<evidence type="ECO:0000256" key="5">
    <source>
        <dbReference type="ARBA" id="ARBA00022989"/>
    </source>
</evidence>